<dbReference type="RefSeq" id="WP_092550239.1">
    <property type="nucleotide sequence ID" value="NZ_BOMJ01000091.1"/>
</dbReference>
<gene>
    <name evidence="1" type="ORF">SAMN04489716_6725</name>
</gene>
<dbReference type="STRING" id="113562.SAMN04489716_6725"/>
<proteinExistence type="predicted"/>
<keyword evidence="2" id="KW-1185">Reference proteome</keyword>
<organism evidence="1 2">
    <name type="scientific">Actinoplanes derwentensis</name>
    <dbReference type="NCBI Taxonomy" id="113562"/>
    <lineage>
        <taxon>Bacteria</taxon>
        <taxon>Bacillati</taxon>
        <taxon>Actinomycetota</taxon>
        <taxon>Actinomycetes</taxon>
        <taxon>Micromonosporales</taxon>
        <taxon>Micromonosporaceae</taxon>
        <taxon>Actinoplanes</taxon>
    </lineage>
</organism>
<dbReference type="EMBL" id="LT629758">
    <property type="protein sequence ID" value="SDT73618.1"/>
    <property type="molecule type" value="Genomic_DNA"/>
</dbReference>
<dbReference type="AlphaFoldDB" id="A0A1H2CSX1"/>
<reference evidence="1" key="1">
    <citation type="submission" date="2016-10" db="EMBL/GenBank/DDBJ databases">
        <authorList>
            <person name="de Groot N.N."/>
        </authorList>
    </citation>
    <scope>NUCLEOTIDE SEQUENCE [LARGE SCALE GENOMIC DNA]</scope>
    <source>
        <strain evidence="1">DSM 43941</strain>
    </source>
</reference>
<sequence>MPEPLDFGGQTPPIDPPAGCVNPLVWRLARRLYADHQPGPDGWCLNCRPAILYPCVARRLADLGLATALNSTSAGPHVTNKGHHW</sequence>
<accession>A0A1H2CSX1</accession>
<protein>
    <submittedName>
        <fullName evidence="1">Uncharacterized protein</fullName>
    </submittedName>
</protein>
<evidence type="ECO:0000313" key="2">
    <source>
        <dbReference type="Proteomes" id="UP000198688"/>
    </source>
</evidence>
<dbReference type="Proteomes" id="UP000198688">
    <property type="component" value="Chromosome I"/>
</dbReference>
<name>A0A1H2CSX1_9ACTN</name>
<dbReference type="OrthoDB" id="3384964at2"/>
<evidence type="ECO:0000313" key="1">
    <source>
        <dbReference type="EMBL" id="SDT73618.1"/>
    </source>
</evidence>